<dbReference type="GeneID" id="33557545"/>
<keyword evidence="3 6" id="KW-0378">Hydrolase</keyword>
<dbReference type="InParanoid" id="A0A1Y1UHZ3"/>
<evidence type="ECO:0000256" key="1">
    <source>
        <dbReference type="ARBA" id="ARBA00001947"/>
    </source>
</evidence>
<dbReference type="Proteomes" id="UP000193218">
    <property type="component" value="Unassembled WGS sequence"/>
</dbReference>
<keyword evidence="4" id="KW-0862">Zinc</keyword>
<keyword evidence="2" id="KW-0479">Metal-binding</keyword>
<gene>
    <name evidence="6" type="ORF">BD324DRAFT_624823</name>
</gene>
<dbReference type="RefSeq" id="XP_021871144.1">
    <property type="nucleotide sequence ID" value="XM_022015736.1"/>
</dbReference>
<dbReference type="GO" id="GO:0046098">
    <property type="term" value="P:guanine metabolic process"/>
    <property type="evidence" value="ECO:0007669"/>
    <property type="project" value="TreeGrafter"/>
</dbReference>
<dbReference type="FunCoup" id="A0A1Y1UHZ3">
    <property type="interactions" value="247"/>
</dbReference>
<dbReference type="InterPro" id="IPR051607">
    <property type="entry name" value="Metallo-dep_hydrolases"/>
</dbReference>
<evidence type="ECO:0000256" key="2">
    <source>
        <dbReference type="ARBA" id="ARBA00022723"/>
    </source>
</evidence>
<dbReference type="GO" id="GO:0008270">
    <property type="term" value="F:zinc ion binding"/>
    <property type="evidence" value="ECO:0007669"/>
    <property type="project" value="TreeGrafter"/>
</dbReference>
<dbReference type="EMBL" id="NBSH01000006">
    <property type="protein sequence ID" value="ORX37106.1"/>
    <property type="molecule type" value="Genomic_DNA"/>
</dbReference>
<dbReference type="InterPro" id="IPR032466">
    <property type="entry name" value="Metal_Hydrolase"/>
</dbReference>
<organism evidence="6 7">
    <name type="scientific">Kockovaella imperatae</name>
    <dbReference type="NCBI Taxonomy" id="4999"/>
    <lineage>
        <taxon>Eukaryota</taxon>
        <taxon>Fungi</taxon>
        <taxon>Dikarya</taxon>
        <taxon>Basidiomycota</taxon>
        <taxon>Agaricomycotina</taxon>
        <taxon>Tremellomycetes</taxon>
        <taxon>Tremellales</taxon>
        <taxon>Cuniculitremaceae</taxon>
        <taxon>Kockovaella</taxon>
    </lineage>
</organism>
<dbReference type="PANTHER" id="PTHR11271">
    <property type="entry name" value="GUANINE DEAMINASE"/>
    <property type="match status" value="1"/>
</dbReference>
<name>A0A1Y1UHZ3_9TREE</name>
<evidence type="ECO:0000256" key="3">
    <source>
        <dbReference type="ARBA" id="ARBA00022801"/>
    </source>
</evidence>
<dbReference type="AlphaFoldDB" id="A0A1Y1UHZ3"/>
<protein>
    <submittedName>
        <fullName evidence="6">Putative guanine aminohydrolase</fullName>
    </submittedName>
</protein>
<dbReference type="Pfam" id="PF01979">
    <property type="entry name" value="Amidohydro_1"/>
    <property type="match status" value="1"/>
</dbReference>
<evidence type="ECO:0000313" key="6">
    <source>
        <dbReference type="EMBL" id="ORX37106.1"/>
    </source>
</evidence>
<dbReference type="Gene3D" id="3.20.20.140">
    <property type="entry name" value="Metal-dependent hydrolases"/>
    <property type="match status" value="1"/>
</dbReference>
<dbReference type="OrthoDB" id="194468at2759"/>
<accession>A0A1Y1UHZ3</accession>
<dbReference type="SUPFAM" id="SSF51556">
    <property type="entry name" value="Metallo-dependent hydrolases"/>
    <property type="match status" value="1"/>
</dbReference>
<dbReference type="PANTHER" id="PTHR11271:SF6">
    <property type="entry name" value="GUANINE DEAMINASE"/>
    <property type="match status" value="1"/>
</dbReference>
<dbReference type="InterPro" id="IPR006680">
    <property type="entry name" value="Amidohydro-rel"/>
</dbReference>
<dbReference type="STRING" id="4999.A0A1Y1UHZ3"/>
<keyword evidence="7" id="KW-1185">Reference proteome</keyword>
<evidence type="ECO:0000313" key="7">
    <source>
        <dbReference type="Proteomes" id="UP000193218"/>
    </source>
</evidence>
<dbReference type="SUPFAM" id="SSF51338">
    <property type="entry name" value="Composite domain of metallo-dependent hydrolases"/>
    <property type="match status" value="1"/>
</dbReference>
<sequence length="481" mass="53209">MQAFVGTLVDTPELGQVRIRRDHVLVVNEQGYITSIFPSSTDDDAATKALASIPEDRITRLNGAGESFLLPTFVDLHQHAPQYLFCGTGLDLPLLEWLDRYAYRAEESIDADPALAKQVYTRLAQRYKEVGTGCTVLFGTIKVESNMILAKAFQEAGVRAFVGKLSMDQSPRPTYNEASTAASLESVTSFLDQFDAFVSPLPSHHRLVQPIITPRFVPTCSDALLCGLAKIADERNVRVQSHLCEGRDQMDWVERTRGKKDEEVFDEAGLLRPGSIQAHVTYLSPSLMELCKARGVTVAHCPLSNVYFSEAQFPLREALDAQVSVGLGSDVAGGYSLSIETNMRSAVYTSRMREGARQEEHHQRRAIESTANTTEKSTVSLSRTAGKGLSVSWVESLYIGTRGGKKALGMGGAFEEGMEFDAQLITLRDETSPLGVDQLDFFLPPSEGSEDAWWLEAVERWWCNGTRVNRRGMWIQGDKVL</sequence>
<comment type="cofactor">
    <cofactor evidence="1">
        <name>Zn(2+)</name>
        <dbReference type="ChEBI" id="CHEBI:29105"/>
    </cofactor>
</comment>
<dbReference type="InterPro" id="IPR011059">
    <property type="entry name" value="Metal-dep_hydrolase_composite"/>
</dbReference>
<dbReference type="Gene3D" id="2.30.40.10">
    <property type="entry name" value="Urease, subunit C, domain 1"/>
    <property type="match status" value="1"/>
</dbReference>
<proteinExistence type="predicted"/>
<feature type="domain" description="Amidohydrolase-related" evidence="5">
    <location>
        <begin position="68"/>
        <end position="429"/>
    </location>
</feature>
<evidence type="ECO:0000259" key="5">
    <source>
        <dbReference type="Pfam" id="PF01979"/>
    </source>
</evidence>
<comment type="caution">
    <text evidence="6">The sequence shown here is derived from an EMBL/GenBank/DDBJ whole genome shotgun (WGS) entry which is preliminary data.</text>
</comment>
<evidence type="ECO:0000256" key="4">
    <source>
        <dbReference type="ARBA" id="ARBA00022833"/>
    </source>
</evidence>
<reference evidence="6 7" key="1">
    <citation type="submission" date="2017-03" db="EMBL/GenBank/DDBJ databases">
        <title>Widespread Adenine N6-methylation of Active Genes in Fungi.</title>
        <authorList>
            <consortium name="DOE Joint Genome Institute"/>
            <person name="Mondo S.J."/>
            <person name="Dannebaum R.O."/>
            <person name="Kuo R.C."/>
            <person name="Louie K.B."/>
            <person name="Bewick A.J."/>
            <person name="Labutti K."/>
            <person name="Haridas S."/>
            <person name="Kuo A."/>
            <person name="Salamov A."/>
            <person name="Ahrendt S.R."/>
            <person name="Lau R."/>
            <person name="Bowen B.P."/>
            <person name="Lipzen A."/>
            <person name="Sullivan W."/>
            <person name="Andreopoulos W.B."/>
            <person name="Clum A."/>
            <person name="Lindquist E."/>
            <person name="Daum C."/>
            <person name="Northen T.R."/>
            <person name="Ramamoorthy G."/>
            <person name="Schmitz R.J."/>
            <person name="Gryganskyi A."/>
            <person name="Culley D."/>
            <person name="Magnuson J."/>
            <person name="James T.Y."/>
            <person name="O'Malley M.A."/>
            <person name="Stajich J.E."/>
            <person name="Spatafora J.W."/>
            <person name="Visel A."/>
            <person name="Grigoriev I.V."/>
        </authorList>
    </citation>
    <scope>NUCLEOTIDE SEQUENCE [LARGE SCALE GENOMIC DNA]</scope>
    <source>
        <strain evidence="6 7">NRRL Y-17943</strain>
    </source>
</reference>
<dbReference type="GO" id="GO:0005829">
    <property type="term" value="C:cytosol"/>
    <property type="evidence" value="ECO:0007669"/>
    <property type="project" value="TreeGrafter"/>
</dbReference>
<dbReference type="GO" id="GO:0008892">
    <property type="term" value="F:guanine deaminase activity"/>
    <property type="evidence" value="ECO:0007669"/>
    <property type="project" value="TreeGrafter"/>
</dbReference>